<dbReference type="AlphaFoldDB" id="A0A1J8Q359"/>
<feature type="region of interest" description="Disordered" evidence="1">
    <location>
        <begin position="561"/>
        <end position="623"/>
    </location>
</feature>
<reference evidence="2 3" key="1">
    <citation type="submission" date="2016-03" db="EMBL/GenBank/DDBJ databases">
        <title>Comparative genomics of the ectomycorrhizal sister species Rhizopogon vinicolor and Rhizopogon vesiculosus (Basidiomycota: Boletales) reveals a divergence of the mating type B locus.</title>
        <authorList>
            <person name="Mujic A.B."/>
            <person name="Kuo A."/>
            <person name="Tritt A."/>
            <person name="Lipzen A."/>
            <person name="Chen C."/>
            <person name="Johnson J."/>
            <person name="Sharma A."/>
            <person name="Barry K."/>
            <person name="Grigoriev I.V."/>
            <person name="Spatafora J.W."/>
        </authorList>
    </citation>
    <scope>NUCLEOTIDE SEQUENCE [LARGE SCALE GENOMIC DNA]</scope>
    <source>
        <strain evidence="2 3">AM-OR11-056</strain>
    </source>
</reference>
<accession>A0A1J8Q359</accession>
<keyword evidence="3" id="KW-1185">Reference proteome</keyword>
<dbReference type="Proteomes" id="UP000183567">
    <property type="component" value="Unassembled WGS sequence"/>
</dbReference>
<evidence type="ECO:0000256" key="1">
    <source>
        <dbReference type="SAM" id="MobiDB-lite"/>
    </source>
</evidence>
<protein>
    <submittedName>
        <fullName evidence="2">Uncharacterized protein</fullName>
    </submittedName>
</protein>
<sequence>MGARRTRPTVITHNLPSQTPLKTEESDCALLSSAFEDGVISLLTTGFDMLREPLPELNPANSVDSTSIIERCRQQLAPVLFMSAKSRNSSTNLDISECAAMLTDSHCYEFLRQARDMKLQMDALAPRPQDNSRVTAVDERIREENQERARDEGGHYGPTRTTRVRLGSGVSVASRRDSEATLIDSPIDHKAPIFAQSPKQDSVQGIIPQDKQIMEHDVALFLHDRSSTDVQTSPIASAPHQMAALTSIAAVEDIEAAPCHTTNQRPSPTVDAQNITCSSADFHASSSSLAMQSLSTPGTWLKRQGLTRPGILDIEFVVGEHTIPATSPSSTLNLLPTVKLSCLRKDPNELKEGDSLDAMLDRIENQDWPVRGFLVVQLNIESANGRSWLPYQLERGPLNVTSALVPGKNVMRLIRLGDLSDFTFVLYALPAEPLKTEERWRQPGWTSKVTRSDIPSNTTSTILKCLPHVFFPLILHSSRLATLHSLHYDRNDLVTIRILALSHLHRIMSGAAAAHDVHNTDTEQRQGKHLKEDKGVYVQSHLARARIEGIEKWRAAVDAALQAADEDSEQPNKNQPRNEEETWGALEELRQKEKTEAAGDAKVDGLEPKPIDTVEGTKQKRRSRRHGLWKGFRNLFFTF</sequence>
<dbReference type="OrthoDB" id="432299at2759"/>
<name>A0A1J8Q359_9AGAM</name>
<evidence type="ECO:0000313" key="2">
    <source>
        <dbReference type="EMBL" id="OJA07664.1"/>
    </source>
</evidence>
<proteinExistence type="predicted"/>
<organism evidence="2 3">
    <name type="scientific">Rhizopogon vesiculosus</name>
    <dbReference type="NCBI Taxonomy" id="180088"/>
    <lineage>
        <taxon>Eukaryota</taxon>
        <taxon>Fungi</taxon>
        <taxon>Dikarya</taxon>
        <taxon>Basidiomycota</taxon>
        <taxon>Agaricomycotina</taxon>
        <taxon>Agaricomycetes</taxon>
        <taxon>Agaricomycetidae</taxon>
        <taxon>Boletales</taxon>
        <taxon>Suillineae</taxon>
        <taxon>Rhizopogonaceae</taxon>
        <taxon>Rhizopogon</taxon>
    </lineage>
</organism>
<feature type="compositionally biased region" description="Basic and acidic residues" evidence="1">
    <location>
        <begin position="587"/>
        <end position="618"/>
    </location>
</feature>
<dbReference type="STRING" id="180088.A0A1J8Q359"/>
<comment type="caution">
    <text evidence="2">The sequence shown here is derived from an EMBL/GenBank/DDBJ whole genome shotgun (WGS) entry which is preliminary data.</text>
</comment>
<dbReference type="EMBL" id="LVVM01006589">
    <property type="protein sequence ID" value="OJA07664.1"/>
    <property type="molecule type" value="Genomic_DNA"/>
</dbReference>
<gene>
    <name evidence="2" type="ORF">AZE42_09571</name>
</gene>
<evidence type="ECO:0000313" key="3">
    <source>
        <dbReference type="Proteomes" id="UP000183567"/>
    </source>
</evidence>